<dbReference type="SUPFAM" id="SSF50182">
    <property type="entry name" value="Sm-like ribonucleoproteins"/>
    <property type="match status" value="1"/>
</dbReference>
<evidence type="ECO:0000256" key="7">
    <source>
        <dbReference type="SAM" id="MobiDB-lite"/>
    </source>
</evidence>
<feature type="region of interest" description="Disordered" evidence="7">
    <location>
        <begin position="981"/>
        <end position="1009"/>
    </location>
</feature>
<dbReference type="Proteomes" id="UP000722791">
    <property type="component" value="Unassembled WGS sequence"/>
</dbReference>
<keyword evidence="3" id="KW-1003">Cell membrane</keyword>
<protein>
    <submittedName>
        <fullName evidence="12">Uncharacterized protein</fullName>
    </submittedName>
</protein>
<keyword evidence="4 8" id="KW-0812">Transmembrane</keyword>
<dbReference type="InterPro" id="IPR056876">
    <property type="entry name" value="Msl2-3_C"/>
</dbReference>
<keyword evidence="5 8" id="KW-1133">Transmembrane helix</keyword>
<evidence type="ECO:0000256" key="1">
    <source>
        <dbReference type="ARBA" id="ARBA00004651"/>
    </source>
</evidence>
<dbReference type="InterPro" id="IPR010920">
    <property type="entry name" value="LSM_dom_sf"/>
</dbReference>
<comment type="caution">
    <text evidence="12">The sequence shown here is derived from an EMBL/GenBank/DDBJ whole genome shotgun (WGS) entry which is preliminary data.</text>
</comment>
<evidence type="ECO:0000259" key="10">
    <source>
        <dbReference type="Pfam" id="PF21088"/>
    </source>
</evidence>
<dbReference type="SUPFAM" id="SSF82861">
    <property type="entry name" value="Mechanosensitive channel protein MscS (YggB), transmembrane region"/>
    <property type="match status" value="1"/>
</dbReference>
<evidence type="ECO:0000313" key="12">
    <source>
        <dbReference type="EMBL" id="GIL91968.1"/>
    </source>
</evidence>
<feature type="region of interest" description="Disordered" evidence="7">
    <location>
        <begin position="1027"/>
        <end position="1049"/>
    </location>
</feature>
<feature type="compositionally biased region" description="Gly residues" evidence="7">
    <location>
        <begin position="266"/>
        <end position="278"/>
    </location>
</feature>
<gene>
    <name evidence="12" type="ORF">Vretifemale_19652</name>
    <name evidence="13" type="ORF">Vretimale_18540</name>
</gene>
<dbReference type="InterPro" id="IPR006685">
    <property type="entry name" value="MscS_channel_2nd"/>
</dbReference>
<feature type="compositionally biased region" description="Low complexity" evidence="7">
    <location>
        <begin position="147"/>
        <end position="170"/>
    </location>
</feature>
<dbReference type="Pfam" id="PF24956">
    <property type="entry name" value="Msl2-3_C"/>
    <property type="match status" value="1"/>
</dbReference>
<feature type="domain" description="Mechanosensitive ion channel MscS" evidence="9">
    <location>
        <begin position="751"/>
        <end position="821"/>
    </location>
</feature>
<feature type="compositionally biased region" description="Low complexity" evidence="7">
    <location>
        <begin position="981"/>
        <end position="1006"/>
    </location>
</feature>
<evidence type="ECO:0000313" key="14">
    <source>
        <dbReference type="Proteomes" id="UP000747110"/>
    </source>
</evidence>
<feature type="compositionally biased region" description="Pro residues" evidence="7">
    <location>
        <begin position="171"/>
        <end position="183"/>
    </location>
</feature>
<feature type="compositionally biased region" description="Gly residues" evidence="7">
    <location>
        <begin position="1028"/>
        <end position="1039"/>
    </location>
</feature>
<keyword evidence="6 8" id="KW-0472">Membrane</keyword>
<feature type="domain" description="Mechanosensitive ion channel transmembrane helices 2/3" evidence="10">
    <location>
        <begin position="711"/>
        <end position="748"/>
    </location>
</feature>
<feature type="compositionally biased region" description="Low complexity" evidence="7">
    <location>
        <begin position="326"/>
        <end position="366"/>
    </location>
</feature>
<evidence type="ECO:0000256" key="5">
    <source>
        <dbReference type="ARBA" id="ARBA00022989"/>
    </source>
</evidence>
<feature type="region of interest" description="Disordered" evidence="7">
    <location>
        <begin position="43"/>
        <end position="382"/>
    </location>
</feature>
<feature type="compositionally biased region" description="Low complexity" evidence="7">
    <location>
        <begin position="83"/>
        <end position="116"/>
    </location>
</feature>
<accession>A0A8J4FVF5</accession>
<evidence type="ECO:0000313" key="13">
    <source>
        <dbReference type="EMBL" id="GIM15845.1"/>
    </source>
</evidence>
<dbReference type="AlphaFoldDB" id="A0A8J4FVF5"/>
<evidence type="ECO:0000256" key="2">
    <source>
        <dbReference type="ARBA" id="ARBA00008017"/>
    </source>
</evidence>
<sequence>MRSATLLGDLPSCSRRASAGLLRSHQCQPGRSCRLARVVPATASTSSPTSSGSSAQSAIPADASGQQPRPGNTTQIAQKPHIATQSAQSHASSPSASASGIPPLTSTPLAAAASTPPASPPGSPAAQSPREPSRTSPPQSPVPGSAPPNTFSSSGSASTAAAAEAPHVVPHSPPASTPQPPGPQQTQLQPPADPRVIAPAVAAGAAKAETGTTLQQPSAAAAAQAGSPLPSSNGMGGNVRGNGYAASATAVPYGSPQPSAVATPGSGLGKPSSGGGGAKQPSGGQQLMTSSGSLGTNSNTATPAATATGLGTGATSGDAAAGGGAVAVSPAAGDYSPATVDAAADTAPPSPGASSVGWGAASPAPAGQGGGSAPASAGQANAMSTALPTAAGATGSGVAMAAATTVQGAAASAPPGLSGVAPAAAPGSPAPPSFPAISSSNGAAAAATAPPSAAAAADGAAAGSAAGPAAGPQPAPSLPTAASPTSSSPSATQATPPSATSMPPPPPHAAAPSAHPAAAPINSASSGFQLRPIHVVIFAAIFLGGALFAALTLQFTSGLDFQAAATTVARRVTRSVAFRQLCVIACAICLVRFGLNNVLRALAKFSSNPVQWDKSKVYYILKEVYQPLELLLFIAAICTIADSFVPQLIAVPRSTVMTVVRSTLSVSFIIGAAVVVFNLKSRFCKENAWQSEMNGDVTAQRRWEAYDKLGTFVIYTITFVLGIQALGLEVTSVLAIGGIGGLAIGLAGREICENILNGFLIMSTSPFEVGDEVHFFHSNKVVEGMVLDIGWYRTTIRSYEREVFVIPNAVFSKNIVLNITRKNREWRFFEMICVRVQDVHKVNAIIQDIRRIVRNDQRIITKLHRRIFLDKLTHEDCRIYVSFYVEAQNRESFMAAKQDLLLAFVDCVERNGAKLAVPRTTVQMEPEVVEALSPMLGAAAAMAAAKVTMDVQQAAGNAAAVAAARALTDGRTITAEVTAVPSTGSAGGTTATASKAATGSPGSSGKNVGGGNTVAAAALTDVTATSAAGGGGGGSGGGAAASLPTQGSSKGTGLTWLLSRLAHVLFET</sequence>
<evidence type="ECO:0000256" key="6">
    <source>
        <dbReference type="ARBA" id="ARBA00023136"/>
    </source>
</evidence>
<feature type="compositionally biased region" description="Low complexity" evidence="7">
    <location>
        <begin position="407"/>
        <end position="427"/>
    </location>
</feature>
<dbReference type="InterPro" id="IPR049142">
    <property type="entry name" value="MS_channel_1st"/>
</dbReference>
<evidence type="ECO:0000256" key="4">
    <source>
        <dbReference type="ARBA" id="ARBA00022692"/>
    </source>
</evidence>
<feature type="compositionally biased region" description="Low complexity" evidence="7">
    <location>
        <begin position="478"/>
        <end position="501"/>
    </location>
</feature>
<name>A0A8J4FVF5_9CHLO</name>
<dbReference type="OrthoDB" id="567160at2759"/>
<dbReference type="PANTHER" id="PTHR43634">
    <property type="entry name" value="OW CONDUCTANCE MECHANOSENSITIVE CHANNEL"/>
    <property type="match status" value="1"/>
</dbReference>
<feature type="transmembrane region" description="Helical" evidence="8">
    <location>
        <begin position="656"/>
        <end position="679"/>
    </location>
</feature>
<feature type="compositionally biased region" description="Polar residues" evidence="7">
    <location>
        <begin position="64"/>
        <end position="77"/>
    </location>
</feature>
<dbReference type="InterPro" id="IPR045042">
    <property type="entry name" value="YnaI-like"/>
</dbReference>
<comment type="subcellular location">
    <subcellularLocation>
        <location evidence="1">Cell membrane</location>
        <topology evidence="1">Multi-pass membrane protein</topology>
    </subcellularLocation>
</comment>
<feature type="transmembrane region" description="Helical" evidence="8">
    <location>
        <begin position="709"/>
        <end position="727"/>
    </location>
</feature>
<evidence type="ECO:0000256" key="3">
    <source>
        <dbReference type="ARBA" id="ARBA00022475"/>
    </source>
</evidence>
<feature type="compositionally biased region" description="Low complexity" evidence="7">
    <location>
        <begin position="279"/>
        <end position="309"/>
    </location>
</feature>
<feature type="region of interest" description="Disordered" evidence="7">
    <location>
        <begin position="463"/>
        <end position="518"/>
    </location>
</feature>
<keyword evidence="14" id="KW-1185">Reference proteome</keyword>
<feature type="region of interest" description="Disordered" evidence="7">
    <location>
        <begin position="407"/>
        <end position="433"/>
    </location>
</feature>
<dbReference type="Pfam" id="PF00924">
    <property type="entry name" value="MS_channel_2nd"/>
    <property type="match status" value="1"/>
</dbReference>
<reference evidence="12" key="1">
    <citation type="journal article" date="2021" name="Proc. Natl. Acad. Sci. U.S.A.">
        <title>Three genomes in the algal genus Volvox reveal the fate of a haploid sex-determining region after a transition to homothallism.</title>
        <authorList>
            <person name="Yamamoto K."/>
            <person name="Hamaji T."/>
            <person name="Kawai-Toyooka H."/>
            <person name="Matsuzaki R."/>
            <person name="Takahashi F."/>
            <person name="Nishimura Y."/>
            <person name="Kawachi M."/>
            <person name="Noguchi H."/>
            <person name="Minakuchi Y."/>
            <person name="Umen J.G."/>
            <person name="Toyoda A."/>
            <person name="Nozaki H."/>
        </authorList>
    </citation>
    <scope>NUCLEOTIDE SEQUENCE</scope>
    <source>
        <strain evidence="13">NIES-3785</strain>
        <strain evidence="12">NIES-3786</strain>
    </source>
</reference>
<dbReference type="Gene3D" id="2.30.30.60">
    <property type="match status" value="1"/>
</dbReference>
<feature type="compositionally biased region" description="Low complexity" evidence="7">
    <location>
        <begin position="43"/>
        <end position="61"/>
    </location>
</feature>
<feature type="compositionally biased region" description="Low complexity" evidence="7">
    <location>
        <begin position="198"/>
        <end position="232"/>
    </location>
</feature>
<dbReference type="EMBL" id="BNCQ01000070">
    <property type="protein sequence ID" value="GIM15845.1"/>
    <property type="molecule type" value="Genomic_DNA"/>
</dbReference>
<organism evidence="12 14">
    <name type="scientific">Volvox reticuliferus</name>
    <dbReference type="NCBI Taxonomy" id="1737510"/>
    <lineage>
        <taxon>Eukaryota</taxon>
        <taxon>Viridiplantae</taxon>
        <taxon>Chlorophyta</taxon>
        <taxon>core chlorophytes</taxon>
        <taxon>Chlorophyceae</taxon>
        <taxon>CS clade</taxon>
        <taxon>Chlamydomonadales</taxon>
        <taxon>Volvocaceae</taxon>
        <taxon>Volvox</taxon>
    </lineage>
</organism>
<dbReference type="InterPro" id="IPR011066">
    <property type="entry name" value="MscS_channel_C_sf"/>
</dbReference>
<feature type="compositionally biased region" description="Gly residues" evidence="7">
    <location>
        <begin position="310"/>
        <end position="325"/>
    </location>
</feature>
<comment type="similarity">
    <text evidence="2">Belongs to the MscS (TC 1.A.23) family.</text>
</comment>
<dbReference type="Gene3D" id="1.10.287.1260">
    <property type="match status" value="1"/>
</dbReference>
<evidence type="ECO:0000259" key="11">
    <source>
        <dbReference type="Pfam" id="PF24956"/>
    </source>
</evidence>
<evidence type="ECO:0000259" key="9">
    <source>
        <dbReference type="Pfam" id="PF00924"/>
    </source>
</evidence>
<feature type="transmembrane region" description="Helical" evidence="8">
    <location>
        <begin position="535"/>
        <end position="556"/>
    </location>
</feature>
<dbReference type="Pfam" id="PF21088">
    <property type="entry name" value="MS_channel_1st"/>
    <property type="match status" value="1"/>
</dbReference>
<evidence type="ECO:0000256" key="8">
    <source>
        <dbReference type="SAM" id="Phobius"/>
    </source>
</evidence>
<feature type="transmembrane region" description="Helical" evidence="8">
    <location>
        <begin position="576"/>
        <end position="595"/>
    </location>
</feature>
<dbReference type="PANTHER" id="PTHR43634:SF2">
    <property type="entry name" value="LOW CONDUCTANCE MECHANOSENSITIVE CHANNEL YNAI"/>
    <property type="match status" value="1"/>
</dbReference>
<dbReference type="InterPro" id="IPR023408">
    <property type="entry name" value="MscS_beta-dom_sf"/>
</dbReference>
<proteinExistence type="inferred from homology"/>
<dbReference type="GO" id="GO:0055085">
    <property type="term" value="P:transmembrane transport"/>
    <property type="evidence" value="ECO:0007669"/>
    <property type="project" value="InterPro"/>
</dbReference>
<dbReference type="EMBL" id="BNCP01000071">
    <property type="protein sequence ID" value="GIL91968.1"/>
    <property type="molecule type" value="Genomic_DNA"/>
</dbReference>
<dbReference type="GO" id="GO:0005886">
    <property type="term" value="C:plasma membrane"/>
    <property type="evidence" value="ECO:0007669"/>
    <property type="project" value="UniProtKB-SubCell"/>
</dbReference>
<feature type="domain" description="Mechanosensitive ion channel protein 2/3 C-terminal" evidence="11">
    <location>
        <begin position="826"/>
        <end position="906"/>
    </location>
</feature>
<dbReference type="SUPFAM" id="SSF82689">
    <property type="entry name" value="Mechanosensitive channel protein MscS (YggB), C-terminal domain"/>
    <property type="match status" value="1"/>
</dbReference>
<dbReference type="Proteomes" id="UP000747110">
    <property type="component" value="Unassembled WGS sequence"/>
</dbReference>
<dbReference type="InterPro" id="IPR011014">
    <property type="entry name" value="MscS_channel_TM-2"/>
</dbReference>